<keyword evidence="9" id="KW-0414">Isoprene biosynthesis</keyword>
<gene>
    <name evidence="9" type="primary">ispE</name>
    <name evidence="12" type="ORF">AMJ40_00890</name>
</gene>
<dbReference type="GO" id="GO:0016114">
    <property type="term" value="P:terpenoid biosynthetic process"/>
    <property type="evidence" value="ECO:0007669"/>
    <property type="project" value="UniProtKB-UniRule"/>
</dbReference>
<evidence type="ECO:0000256" key="2">
    <source>
        <dbReference type="ARBA" id="ARBA00012052"/>
    </source>
</evidence>
<dbReference type="HAMAP" id="MF_00061">
    <property type="entry name" value="IspE"/>
    <property type="match status" value="1"/>
</dbReference>
<evidence type="ECO:0000256" key="4">
    <source>
        <dbReference type="ARBA" id="ARBA00022679"/>
    </source>
</evidence>
<sequence length="285" mass="30980">MDSIRLKSYAKVNLGLEVLGRRDDGYHEVRTVLQTVSLHDKITIKLQGEGIKIRCNSPWVPCNEKNLAYKAAAVLLKMSKAKCGVKITIKKNIPIGAGLGGGSSNAAATLLALNQLLDLNLSAEELEEIGREIGTDVPFFLTGGMALACGRGDELRFFTKTPCFWGLVIYPNFSVSTSWAYDNVELPKNPSNHIEKLIQAAEEGDVKELAANLQNRFEGIIFQKYPVLAAMKKTLRAKGALGGSLCGSGSSVFGIFDDKEGAERALFHFSDSGYSTWIVRSCAND</sequence>
<evidence type="ECO:0000256" key="5">
    <source>
        <dbReference type="ARBA" id="ARBA00022741"/>
    </source>
</evidence>
<evidence type="ECO:0000256" key="7">
    <source>
        <dbReference type="ARBA" id="ARBA00022840"/>
    </source>
</evidence>
<dbReference type="Gene3D" id="3.30.70.890">
    <property type="entry name" value="GHMP kinase, C-terminal domain"/>
    <property type="match status" value="1"/>
</dbReference>
<comment type="catalytic activity">
    <reaction evidence="9">
        <text>4-CDP-2-C-methyl-D-erythritol + ATP = 4-CDP-2-C-methyl-D-erythritol 2-phosphate + ADP + H(+)</text>
        <dbReference type="Rhea" id="RHEA:18437"/>
        <dbReference type="ChEBI" id="CHEBI:15378"/>
        <dbReference type="ChEBI" id="CHEBI:30616"/>
        <dbReference type="ChEBI" id="CHEBI:57823"/>
        <dbReference type="ChEBI" id="CHEBI:57919"/>
        <dbReference type="ChEBI" id="CHEBI:456216"/>
        <dbReference type="EC" id="2.7.1.148"/>
    </reaction>
</comment>
<dbReference type="PRINTS" id="PR00958">
    <property type="entry name" value="HOMSERKINASE"/>
</dbReference>
<accession>A0A0S7WMG5</accession>
<keyword evidence="6 9" id="KW-0418">Kinase</keyword>
<proteinExistence type="inferred from homology"/>
<dbReference type="InterPro" id="IPR036554">
    <property type="entry name" value="GHMP_kinase_C_sf"/>
</dbReference>
<dbReference type="Pfam" id="PF00288">
    <property type="entry name" value="GHMP_kinases_N"/>
    <property type="match status" value="1"/>
</dbReference>
<comment type="function">
    <text evidence="9">Catalyzes the phosphorylation of the position 2 hydroxy group of 4-diphosphocytidyl-2C-methyl-D-erythritol.</text>
</comment>
<evidence type="ECO:0000256" key="1">
    <source>
        <dbReference type="ARBA" id="ARBA00009684"/>
    </source>
</evidence>
<dbReference type="InterPro" id="IPR013750">
    <property type="entry name" value="GHMP_kinase_C_dom"/>
</dbReference>
<feature type="domain" description="GHMP kinase N-terminal" evidence="10">
    <location>
        <begin position="66"/>
        <end position="144"/>
    </location>
</feature>
<comment type="caution">
    <text evidence="12">The sequence shown here is derived from an EMBL/GenBank/DDBJ whole genome shotgun (WGS) entry which is preliminary data.</text>
</comment>
<dbReference type="PATRIC" id="fig|1703771.3.peg.1503"/>
<evidence type="ECO:0000313" key="13">
    <source>
        <dbReference type="Proteomes" id="UP000051124"/>
    </source>
</evidence>
<dbReference type="GO" id="GO:0019288">
    <property type="term" value="P:isopentenyl diphosphate biosynthetic process, methylerythritol 4-phosphate pathway"/>
    <property type="evidence" value="ECO:0007669"/>
    <property type="project" value="UniProtKB-UniRule"/>
</dbReference>
<evidence type="ECO:0000259" key="11">
    <source>
        <dbReference type="Pfam" id="PF08544"/>
    </source>
</evidence>
<dbReference type="Pfam" id="PF08544">
    <property type="entry name" value="GHMP_kinases_C"/>
    <property type="match status" value="1"/>
</dbReference>
<keyword evidence="5 9" id="KW-0547">Nucleotide-binding</keyword>
<dbReference type="UniPathway" id="UPA00056">
    <property type="reaction ID" value="UER00094"/>
</dbReference>
<evidence type="ECO:0000256" key="3">
    <source>
        <dbReference type="ARBA" id="ARBA00017473"/>
    </source>
</evidence>
<keyword evidence="4 9" id="KW-0808">Transferase</keyword>
<reference evidence="12 13" key="1">
    <citation type="journal article" date="2015" name="Microbiome">
        <title>Genomic resolution of linkages in carbon, nitrogen, and sulfur cycling among widespread estuary sediment bacteria.</title>
        <authorList>
            <person name="Baker B.J."/>
            <person name="Lazar C.S."/>
            <person name="Teske A.P."/>
            <person name="Dick G.J."/>
        </authorList>
    </citation>
    <scope>NUCLEOTIDE SEQUENCE [LARGE SCALE GENOMIC DNA]</scope>
    <source>
        <strain evidence="12">DG_26</strain>
    </source>
</reference>
<dbReference type="GO" id="GO:0005524">
    <property type="term" value="F:ATP binding"/>
    <property type="evidence" value="ECO:0007669"/>
    <property type="project" value="UniProtKB-UniRule"/>
</dbReference>
<dbReference type="PANTHER" id="PTHR43527">
    <property type="entry name" value="4-DIPHOSPHOCYTIDYL-2-C-METHYL-D-ERYTHRITOL KINASE, CHLOROPLASTIC"/>
    <property type="match status" value="1"/>
</dbReference>
<dbReference type="NCBIfam" id="TIGR00154">
    <property type="entry name" value="ispE"/>
    <property type="match status" value="1"/>
</dbReference>
<dbReference type="PANTHER" id="PTHR43527:SF2">
    <property type="entry name" value="4-DIPHOSPHOCYTIDYL-2-C-METHYL-D-ERYTHRITOL KINASE, CHLOROPLASTIC"/>
    <property type="match status" value="1"/>
</dbReference>
<dbReference type="GO" id="GO:0050515">
    <property type="term" value="F:4-(cytidine 5'-diphospho)-2-C-methyl-D-erythritol kinase activity"/>
    <property type="evidence" value="ECO:0007669"/>
    <property type="project" value="UniProtKB-UniRule"/>
</dbReference>
<dbReference type="Proteomes" id="UP000051124">
    <property type="component" value="Unassembled WGS sequence"/>
</dbReference>
<dbReference type="InterPro" id="IPR014721">
    <property type="entry name" value="Ribsml_uS5_D2-typ_fold_subgr"/>
</dbReference>
<feature type="active site" evidence="9">
    <location>
        <position position="11"/>
    </location>
</feature>
<evidence type="ECO:0000256" key="6">
    <source>
        <dbReference type="ARBA" id="ARBA00022777"/>
    </source>
</evidence>
<evidence type="ECO:0000256" key="9">
    <source>
        <dbReference type="HAMAP-Rule" id="MF_00061"/>
    </source>
</evidence>
<feature type="binding site" evidence="9">
    <location>
        <begin position="94"/>
        <end position="104"/>
    </location>
    <ligand>
        <name>ATP</name>
        <dbReference type="ChEBI" id="CHEBI:30616"/>
    </ligand>
</feature>
<feature type="active site" evidence="9">
    <location>
        <position position="136"/>
    </location>
</feature>
<evidence type="ECO:0000256" key="8">
    <source>
        <dbReference type="ARBA" id="ARBA00032554"/>
    </source>
</evidence>
<dbReference type="InterPro" id="IPR006204">
    <property type="entry name" value="GHMP_kinase_N_dom"/>
</dbReference>
<name>A0A0S7WMG5_UNCT6</name>
<dbReference type="SUPFAM" id="SSF55060">
    <property type="entry name" value="GHMP Kinase, C-terminal domain"/>
    <property type="match status" value="1"/>
</dbReference>
<dbReference type="Gene3D" id="3.30.230.10">
    <property type="match status" value="1"/>
</dbReference>
<dbReference type="EC" id="2.7.1.148" evidence="2 9"/>
<dbReference type="AlphaFoldDB" id="A0A0S7WMG5"/>
<dbReference type="InterPro" id="IPR004424">
    <property type="entry name" value="IspE"/>
</dbReference>
<dbReference type="InterPro" id="IPR020568">
    <property type="entry name" value="Ribosomal_Su5_D2-typ_SF"/>
</dbReference>
<protein>
    <recommendedName>
        <fullName evidence="3 9">4-diphosphocytidyl-2-C-methyl-D-erythritol kinase</fullName>
        <shortName evidence="9">CMK</shortName>
        <ecNumber evidence="2 9">2.7.1.148</ecNumber>
    </recommendedName>
    <alternativeName>
        <fullName evidence="8 9">4-(cytidine-5'-diphospho)-2-C-methyl-D-erythritol kinase</fullName>
    </alternativeName>
</protein>
<dbReference type="PIRSF" id="PIRSF010376">
    <property type="entry name" value="IspE"/>
    <property type="match status" value="1"/>
</dbReference>
<dbReference type="SUPFAM" id="SSF54211">
    <property type="entry name" value="Ribosomal protein S5 domain 2-like"/>
    <property type="match status" value="1"/>
</dbReference>
<evidence type="ECO:0000313" key="12">
    <source>
        <dbReference type="EMBL" id="KPJ51097.1"/>
    </source>
</evidence>
<comment type="pathway">
    <text evidence="9">Isoprenoid biosynthesis; isopentenyl diphosphate biosynthesis via DXP pathway; isopentenyl diphosphate from 1-deoxy-D-xylulose 5-phosphate: step 3/6.</text>
</comment>
<organism evidence="12 13">
    <name type="scientific">candidate division TA06 bacterium DG_26</name>
    <dbReference type="NCBI Taxonomy" id="1703771"/>
    <lineage>
        <taxon>Bacteria</taxon>
        <taxon>Bacteria division TA06</taxon>
    </lineage>
</organism>
<keyword evidence="7 9" id="KW-0067">ATP-binding</keyword>
<feature type="domain" description="GHMP kinase C-terminal" evidence="11">
    <location>
        <begin position="197"/>
        <end position="269"/>
    </location>
</feature>
<comment type="similarity">
    <text evidence="1 9">Belongs to the GHMP kinase family. IspE subfamily.</text>
</comment>
<evidence type="ECO:0000259" key="10">
    <source>
        <dbReference type="Pfam" id="PF00288"/>
    </source>
</evidence>
<dbReference type="EMBL" id="LIZT01000006">
    <property type="protein sequence ID" value="KPJ51097.1"/>
    <property type="molecule type" value="Genomic_DNA"/>
</dbReference>